<reference evidence="2 3" key="1">
    <citation type="submission" date="2013-08" db="EMBL/GenBank/DDBJ databases">
        <authorList>
            <person name="Weinstock G."/>
            <person name="Sodergren E."/>
            <person name="Wylie T."/>
            <person name="Fulton L."/>
            <person name="Fulton R."/>
            <person name="Fronick C."/>
            <person name="O'Laughlin M."/>
            <person name="Godfrey J."/>
            <person name="Miner T."/>
            <person name="Herter B."/>
            <person name="Appelbaum E."/>
            <person name="Cordes M."/>
            <person name="Lek S."/>
            <person name="Wollam A."/>
            <person name="Pepin K.H."/>
            <person name="Palsikar V.B."/>
            <person name="Mitreva M."/>
            <person name="Wilson R.K."/>
        </authorList>
    </citation>
    <scope>NUCLEOTIDE SEQUENCE [LARGE SCALE GENOMIC DNA]</scope>
    <source>
        <strain evidence="2 3">ATCC BAA-474</strain>
    </source>
</reference>
<dbReference type="HOGENOM" id="CLU_619198_0_0_0"/>
<evidence type="ECO:0000313" key="2">
    <source>
        <dbReference type="EMBL" id="ERT68329.1"/>
    </source>
</evidence>
<evidence type="ECO:0008006" key="4">
    <source>
        <dbReference type="Google" id="ProtNLM"/>
    </source>
</evidence>
<dbReference type="Proteomes" id="UP000017081">
    <property type="component" value="Unassembled WGS sequence"/>
</dbReference>
<evidence type="ECO:0000256" key="1">
    <source>
        <dbReference type="SAM" id="MobiDB-lite"/>
    </source>
</evidence>
<organism evidence="2 3">
    <name type="scientific">Cetobacterium somerae ATCC BAA-474</name>
    <dbReference type="NCBI Taxonomy" id="1319815"/>
    <lineage>
        <taxon>Bacteria</taxon>
        <taxon>Fusobacteriati</taxon>
        <taxon>Fusobacteriota</taxon>
        <taxon>Fusobacteriia</taxon>
        <taxon>Fusobacteriales</taxon>
        <taxon>Fusobacteriaceae</taxon>
        <taxon>Cetobacterium</taxon>
    </lineage>
</organism>
<dbReference type="AlphaFoldDB" id="U7VB08"/>
<dbReference type="STRING" id="1319815.HMPREF0202_01718"/>
<keyword evidence="3" id="KW-1185">Reference proteome</keyword>
<dbReference type="EMBL" id="AXZF01000067">
    <property type="protein sequence ID" value="ERT68329.1"/>
    <property type="molecule type" value="Genomic_DNA"/>
</dbReference>
<name>U7VB08_9FUSO</name>
<proteinExistence type="predicted"/>
<feature type="compositionally biased region" description="Basic residues" evidence="1">
    <location>
        <begin position="488"/>
        <end position="497"/>
    </location>
</feature>
<gene>
    <name evidence="2" type="ORF">HMPREF0202_01718</name>
</gene>
<comment type="caution">
    <text evidence="2">The sequence shown here is derived from an EMBL/GenBank/DDBJ whole genome shotgun (WGS) entry which is preliminary data.</text>
</comment>
<dbReference type="RefSeq" id="WP_023051254.1">
    <property type="nucleotide sequence ID" value="NZ_CP173062.2"/>
</dbReference>
<feature type="compositionally biased region" description="Basic and acidic residues" evidence="1">
    <location>
        <begin position="416"/>
        <end position="425"/>
    </location>
</feature>
<evidence type="ECO:0000313" key="3">
    <source>
        <dbReference type="Proteomes" id="UP000017081"/>
    </source>
</evidence>
<feature type="compositionally biased region" description="Basic and acidic residues" evidence="1">
    <location>
        <begin position="457"/>
        <end position="466"/>
    </location>
</feature>
<protein>
    <recommendedName>
        <fullName evidence="4">RES domain-containing protein</fullName>
    </recommendedName>
</protein>
<accession>U7VB08</accession>
<sequence length="497" mass="59752">MKCVYCFFRDYNQSKLRKLSQVTKDRHEDILKYYKNVFLKGFKQSLNKDICSDHGLINKEKFLEEMKKIPLNEIEDFFDELIEVYMEWIKGVPFKAIDKLERILQESEILDRETEINNLLFRGRWAVDNLGNETIYNIKEMFHIPFDKRYLVGNQRFSINGYPLLYLGCSIYNVCKELQCKDEDIKKIAFSYYFYNEKNPLMVYDLTNPFYQEKYIGLEKNQENNSIEITDSLFQNEIKAKDLKRDIYLLILASFCGFEKRKLYENQKNIKFYEEYIFPQILTQMLKNKKKQGIMYTSTRMKEIESSKIIESNYRNNIVLFTEYSKENVIDEILFKKFTISNPLRIDQIDEIKLETTNVIVTIKEEVYNYKDLAKGFNVLRTIEKIENEKEVYLKFRGYSEINKLEKSKQPQKNNENFKDEKEVKEEKEEKLQTGLIYSFLKYIILELEYSSKIKEGEDKDNGEKKSKFKTKYTIRTEKTKPTGKTLRASRKKRTKY</sequence>
<feature type="region of interest" description="Disordered" evidence="1">
    <location>
        <begin position="457"/>
        <end position="497"/>
    </location>
</feature>
<feature type="region of interest" description="Disordered" evidence="1">
    <location>
        <begin position="406"/>
        <end position="425"/>
    </location>
</feature>